<dbReference type="AlphaFoldDB" id="A0A8G0KXR8"/>
<dbReference type="KEGG" id="fdv:JJC05_01895"/>
<protein>
    <submittedName>
        <fullName evidence="1">Uncharacterized protein</fullName>
    </submittedName>
</protein>
<dbReference type="EMBL" id="CP067378">
    <property type="protein sequence ID" value="QYS89195.1"/>
    <property type="molecule type" value="Genomic_DNA"/>
</dbReference>
<proteinExistence type="predicted"/>
<gene>
    <name evidence="1" type="ORF">JJC05_01895</name>
</gene>
<sequence>MTGNPCSLEAVYLKSNTIAEIYIFDQNNKVWKKLRDVKSQTLPAYHDNNYFSNLFPDLFSFENNNKTNSLGTTFKTDRIKIKEDLYHSKNLDNLFNLNGATYSQGKTYVNIDYKYQLETINIIDIKTNEIKDVYILSKKDEILCDTLKINKKLIIDTNIIIKKIIIKKRFV</sequence>
<evidence type="ECO:0000313" key="1">
    <source>
        <dbReference type="EMBL" id="QYS89195.1"/>
    </source>
</evidence>
<accession>A0A8G0KXR8</accession>
<organism evidence="1">
    <name type="scientific">Flavobacterium columnare</name>
    <dbReference type="NCBI Taxonomy" id="996"/>
    <lineage>
        <taxon>Bacteria</taxon>
        <taxon>Pseudomonadati</taxon>
        <taxon>Bacteroidota</taxon>
        <taxon>Flavobacteriia</taxon>
        <taxon>Flavobacteriales</taxon>
        <taxon>Flavobacteriaceae</taxon>
        <taxon>Flavobacterium</taxon>
    </lineage>
</organism>
<reference evidence="1" key="1">
    <citation type="submission" date="2020-12" db="EMBL/GenBank/DDBJ databases">
        <title>Genome sequencing of genetic groups of Flavobacterium columnare.</title>
        <authorList>
            <person name="Waldbieser G.C."/>
            <person name="Griffin M.J."/>
            <person name="LaFrentz B.R."/>
        </authorList>
    </citation>
    <scope>NUCLEOTIDE SEQUENCE</scope>
    <source>
        <strain evidence="1">90-106</strain>
    </source>
</reference>
<dbReference type="Proteomes" id="UP000824721">
    <property type="component" value="Chromosome"/>
</dbReference>
<name>A0A8G0KXR8_9FLAO</name>